<keyword evidence="3" id="KW-1185">Reference proteome</keyword>
<protein>
    <submittedName>
        <fullName evidence="2">Uncharacterized protein</fullName>
    </submittedName>
</protein>
<keyword evidence="1" id="KW-0812">Transmembrane</keyword>
<dbReference type="EMBL" id="PUGF01000003">
    <property type="protein sequence ID" value="PRC94419.1"/>
    <property type="molecule type" value="Genomic_DNA"/>
</dbReference>
<evidence type="ECO:0000256" key="1">
    <source>
        <dbReference type="SAM" id="Phobius"/>
    </source>
</evidence>
<dbReference type="Proteomes" id="UP000237839">
    <property type="component" value="Unassembled WGS sequence"/>
</dbReference>
<feature type="transmembrane region" description="Helical" evidence="1">
    <location>
        <begin position="22"/>
        <end position="43"/>
    </location>
</feature>
<dbReference type="RefSeq" id="WP_105530728.1">
    <property type="nucleotide sequence ID" value="NZ_PUGF01000003.1"/>
</dbReference>
<keyword evidence="1" id="KW-0472">Membrane</keyword>
<feature type="transmembrane region" description="Helical" evidence="1">
    <location>
        <begin position="104"/>
        <end position="124"/>
    </location>
</feature>
<keyword evidence="1" id="KW-1133">Transmembrane helix</keyword>
<organism evidence="2 3">
    <name type="scientific">Solimicrobium silvestre</name>
    <dbReference type="NCBI Taxonomy" id="2099400"/>
    <lineage>
        <taxon>Bacteria</taxon>
        <taxon>Pseudomonadati</taxon>
        <taxon>Pseudomonadota</taxon>
        <taxon>Betaproteobacteria</taxon>
        <taxon>Burkholderiales</taxon>
        <taxon>Oxalobacteraceae</taxon>
        <taxon>Solimicrobium</taxon>
    </lineage>
</organism>
<name>A0A2S9H361_9BURK</name>
<evidence type="ECO:0000313" key="3">
    <source>
        <dbReference type="Proteomes" id="UP000237839"/>
    </source>
</evidence>
<sequence>MEIPKNPPKIGKHEQIDKEFGVWWWFLNTWGTASFLLFLACLGTGEYRHTCALISSILLTWSYFFGLSAFPPFINRLRSQSTEAAKTLEKKIFFEHFVKRPFDFLPLLIGCATLGSIAFLPAFYGRWYLYVSILNFKI</sequence>
<feature type="transmembrane region" description="Helical" evidence="1">
    <location>
        <begin position="50"/>
        <end position="70"/>
    </location>
</feature>
<accession>A0A2S9H361</accession>
<proteinExistence type="predicted"/>
<reference evidence="2 3" key="1">
    <citation type="submission" date="2018-02" db="EMBL/GenBank/DDBJ databases">
        <title>Solimicrobium silvestre gen. nov., sp. nov., isolated from alpine forest soil.</title>
        <authorList>
            <person name="Margesin R."/>
            <person name="Albuquerque L."/>
            <person name="Zhang D.-C."/>
            <person name="Froufe H.J.C."/>
            <person name="Severino R."/>
            <person name="Roxo I."/>
            <person name="Egas C."/>
            <person name="Da Costa M.S."/>
        </authorList>
    </citation>
    <scope>NUCLEOTIDE SEQUENCE [LARGE SCALE GENOMIC DNA]</scope>
    <source>
        <strain evidence="2 3">S20-91</strain>
    </source>
</reference>
<dbReference type="AlphaFoldDB" id="A0A2S9H361"/>
<comment type="caution">
    <text evidence="2">The sequence shown here is derived from an EMBL/GenBank/DDBJ whole genome shotgun (WGS) entry which is preliminary data.</text>
</comment>
<evidence type="ECO:0000313" key="2">
    <source>
        <dbReference type="EMBL" id="PRC94419.1"/>
    </source>
</evidence>
<gene>
    <name evidence="2" type="ORF">S2091_1040</name>
</gene>